<feature type="signal peptide" evidence="3">
    <location>
        <begin position="1"/>
        <end position="18"/>
    </location>
</feature>
<accession>A0A8H4VK86</accession>
<dbReference type="Proteomes" id="UP000521872">
    <property type="component" value="Unassembled WGS sequence"/>
</dbReference>
<dbReference type="InterPro" id="IPR029058">
    <property type="entry name" value="AB_hydrolase_fold"/>
</dbReference>
<evidence type="ECO:0000256" key="2">
    <source>
        <dbReference type="ARBA" id="ARBA00022801"/>
    </source>
</evidence>
<keyword evidence="2 3" id="KW-0378">Hydrolase</keyword>
<dbReference type="GO" id="GO:0052689">
    <property type="term" value="F:carboxylic ester hydrolase activity"/>
    <property type="evidence" value="ECO:0007669"/>
    <property type="project" value="TreeGrafter"/>
</dbReference>
<dbReference type="EMBL" id="JAACJL010000058">
    <property type="protein sequence ID" value="KAF4610949.1"/>
    <property type="molecule type" value="Genomic_DNA"/>
</dbReference>
<keyword evidence="3" id="KW-0732">Signal</keyword>
<dbReference type="PROSITE" id="PS00122">
    <property type="entry name" value="CARBOXYLESTERASE_B_1"/>
    <property type="match status" value="1"/>
</dbReference>
<feature type="chain" id="PRO_5034593296" description="Carboxylic ester hydrolase" evidence="3">
    <location>
        <begin position="19"/>
        <end position="527"/>
    </location>
</feature>
<dbReference type="InterPro" id="IPR019826">
    <property type="entry name" value="Carboxylesterase_B_AS"/>
</dbReference>
<dbReference type="PANTHER" id="PTHR43918:SF4">
    <property type="entry name" value="CARBOXYLIC ESTER HYDROLASE"/>
    <property type="match status" value="1"/>
</dbReference>
<proteinExistence type="inferred from homology"/>
<evidence type="ECO:0000256" key="1">
    <source>
        <dbReference type="ARBA" id="ARBA00005964"/>
    </source>
</evidence>
<evidence type="ECO:0000259" key="4">
    <source>
        <dbReference type="Pfam" id="PF00135"/>
    </source>
</evidence>
<reference evidence="5 6" key="1">
    <citation type="submission" date="2019-12" db="EMBL/GenBank/DDBJ databases">
        <authorList>
            <person name="Floudas D."/>
            <person name="Bentzer J."/>
            <person name="Ahren D."/>
            <person name="Johansson T."/>
            <person name="Persson P."/>
            <person name="Tunlid A."/>
        </authorList>
    </citation>
    <scope>NUCLEOTIDE SEQUENCE [LARGE SCALE GENOMIC DNA]</scope>
    <source>
        <strain evidence="5 6">CBS 102.39</strain>
    </source>
</reference>
<dbReference type="Gene3D" id="3.40.50.1820">
    <property type="entry name" value="alpha/beta hydrolase"/>
    <property type="match status" value="1"/>
</dbReference>
<organism evidence="5 6">
    <name type="scientific">Agrocybe pediades</name>
    <dbReference type="NCBI Taxonomy" id="84607"/>
    <lineage>
        <taxon>Eukaryota</taxon>
        <taxon>Fungi</taxon>
        <taxon>Dikarya</taxon>
        <taxon>Basidiomycota</taxon>
        <taxon>Agaricomycotina</taxon>
        <taxon>Agaricomycetes</taxon>
        <taxon>Agaricomycetidae</taxon>
        <taxon>Agaricales</taxon>
        <taxon>Agaricineae</taxon>
        <taxon>Strophariaceae</taxon>
        <taxon>Agrocybe</taxon>
    </lineage>
</organism>
<evidence type="ECO:0000256" key="3">
    <source>
        <dbReference type="RuleBase" id="RU361235"/>
    </source>
</evidence>
<comment type="similarity">
    <text evidence="1 3">Belongs to the type-B carboxylesterase/lipase family.</text>
</comment>
<evidence type="ECO:0000313" key="6">
    <source>
        <dbReference type="Proteomes" id="UP000521872"/>
    </source>
</evidence>
<sequence>MWTLAFALIPAFLASLYSYAPDVPLTRLDYALVVGRREGSVDKFLGIKFAEAPRFKLPILVSSYSGYVQARSYGAACPQQKYSPTAPQIQLLPPPEVQSEDCLTVNIMVPKGTKRSDKLPVAVYIHGGALQAGSAQEYDYSGAHRVERSIELGLPFIQVSINYRVSAYGFLSGLEVAEEEVANIGLYDQREALRWVNKYISAFGGDPSRVTLNGASAGAISVAYQMLAFGGNPENLFQAAFPQSGAIIPSPPMAKGQVHFDALVARTGCASSTKKLECLRKVPLDALRAAVDGSPDIFSYSGGAITWLPVVDGKFVQDSPYQLVLDGKVAKIPIVTGVMDDEGTVFSFQQANQTADEHFEEWVRKFWFPNATPEELEPLWKAYPSTHSEGSPFDTGNESVLYPQFKRVAAFQGDALFQAPRRFLTQNLAKRKEHKIWVYMSKRNKNFPHLGSFHGSDFFLGFLDDFFIRFVSNHDPNSGEGVFWPEYTAESPDMYTFHDAGECYLSKDNYREQAMNVLTNIFRVHPL</sequence>
<evidence type="ECO:0000313" key="5">
    <source>
        <dbReference type="EMBL" id="KAF4610949.1"/>
    </source>
</evidence>
<dbReference type="InterPro" id="IPR002018">
    <property type="entry name" value="CarbesteraseB"/>
</dbReference>
<protein>
    <recommendedName>
        <fullName evidence="3">Carboxylic ester hydrolase</fullName>
        <ecNumber evidence="3">3.1.1.-</ecNumber>
    </recommendedName>
</protein>
<feature type="domain" description="Carboxylesterase type B" evidence="4">
    <location>
        <begin position="31"/>
        <end position="462"/>
    </location>
</feature>
<dbReference type="SUPFAM" id="SSF53474">
    <property type="entry name" value="alpha/beta-Hydrolases"/>
    <property type="match status" value="1"/>
</dbReference>
<dbReference type="Pfam" id="PF00135">
    <property type="entry name" value="COesterase"/>
    <property type="match status" value="1"/>
</dbReference>
<dbReference type="EC" id="3.1.1.-" evidence="3"/>
<name>A0A8H4VK86_9AGAR</name>
<dbReference type="PANTHER" id="PTHR43918">
    <property type="entry name" value="ACETYLCHOLINESTERASE"/>
    <property type="match status" value="1"/>
</dbReference>
<comment type="caution">
    <text evidence="5">The sequence shown here is derived from an EMBL/GenBank/DDBJ whole genome shotgun (WGS) entry which is preliminary data.</text>
</comment>
<gene>
    <name evidence="5" type="ORF">D9613_006564</name>
</gene>
<dbReference type="AlphaFoldDB" id="A0A8H4VK86"/>
<dbReference type="InterPro" id="IPR050654">
    <property type="entry name" value="AChE-related_enzymes"/>
</dbReference>
<keyword evidence="6" id="KW-1185">Reference proteome</keyword>